<sequence length="70" mass="7762">MCPRFNLRVKSTQLVILNRCGAETNAPVAMSETAKHKIPQPSDPRLSSPKVYAQPGRENVRVRNTADFPA</sequence>
<reference evidence="2 3" key="1">
    <citation type="journal article" date="2023" name="Sci. Data">
        <title>Genome assembly of the Korean intertidal mud-creeper Batillaria attramentaria.</title>
        <authorList>
            <person name="Patra A.K."/>
            <person name="Ho P.T."/>
            <person name="Jun S."/>
            <person name="Lee S.J."/>
            <person name="Kim Y."/>
            <person name="Won Y.J."/>
        </authorList>
    </citation>
    <scope>NUCLEOTIDE SEQUENCE [LARGE SCALE GENOMIC DNA]</scope>
    <source>
        <strain evidence="2">Wonlab-2016</strain>
    </source>
</reference>
<name>A0ABD0J640_9CAEN</name>
<comment type="caution">
    <text evidence="2">The sequence shown here is derived from an EMBL/GenBank/DDBJ whole genome shotgun (WGS) entry which is preliminary data.</text>
</comment>
<keyword evidence="3" id="KW-1185">Reference proteome</keyword>
<dbReference type="Proteomes" id="UP001519460">
    <property type="component" value="Unassembled WGS sequence"/>
</dbReference>
<organism evidence="2 3">
    <name type="scientific">Batillaria attramentaria</name>
    <dbReference type="NCBI Taxonomy" id="370345"/>
    <lineage>
        <taxon>Eukaryota</taxon>
        <taxon>Metazoa</taxon>
        <taxon>Spiralia</taxon>
        <taxon>Lophotrochozoa</taxon>
        <taxon>Mollusca</taxon>
        <taxon>Gastropoda</taxon>
        <taxon>Caenogastropoda</taxon>
        <taxon>Sorbeoconcha</taxon>
        <taxon>Cerithioidea</taxon>
        <taxon>Batillariidae</taxon>
        <taxon>Batillaria</taxon>
    </lineage>
</organism>
<feature type="region of interest" description="Disordered" evidence="1">
    <location>
        <begin position="31"/>
        <end position="70"/>
    </location>
</feature>
<dbReference type="EMBL" id="JACVVK020000615">
    <property type="protein sequence ID" value="KAK7462605.1"/>
    <property type="molecule type" value="Genomic_DNA"/>
</dbReference>
<evidence type="ECO:0000313" key="3">
    <source>
        <dbReference type="Proteomes" id="UP001519460"/>
    </source>
</evidence>
<accession>A0ABD0J640</accession>
<evidence type="ECO:0000256" key="1">
    <source>
        <dbReference type="SAM" id="MobiDB-lite"/>
    </source>
</evidence>
<gene>
    <name evidence="2" type="ORF">BaRGS_00038358</name>
</gene>
<evidence type="ECO:0000313" key="2">
    <source>
        <dbReference type="EMBL" id="KAK7462605.1"/>
    </source>
</evidence>
<protein>
    <submittedName>
        <fullName evidence="2">Uncharacterized protein</fullName>
    </submittedName>
</protein>
<dbReference type="AlphaFoldDB" id="A0ABD0J640"/>
<proteinExistence type="predicted"/>